<keyword evidence="2" id="KW-1185">Reference proteome</keyword>
<evidence type="ECO:0000313" key="2">
    <source>
        <dbReference type="Proteomes" id="UP000002640"/>
    </source>
</evidence>
<name>G5A6L8_PHYSP</name>
<dbReference type="Proteomes" id="UP000002640">
    <property type="component" value="Unassembled WGS sequence"/>
</dbReference>
<dbReference type="GeneID" id="20644253"/>
<accession>G5A6L8</accession>
<organism evidence="1 2">
    <name type="scientific">Phytophthora sojae (strain P6497)</name>
    <name type="common">Soybean stem and root rot agent</name>
    <name type="synonym">Phytophthora megasperma f. sp. glycines</name>
    <dbReference type="NCBI Taxonomy" id="1094619"/>
    <lineage>
        <taxon>Eukaryota</taxon>
        <taxon>Sar</taxon>
        <taxon>Stramenopiles</taxon>
        <taxon>Oomycota</taxon>
        <taxon>Peronosporomycetes</taxon>
        <taxon>Peronosporales</taxon>
        <taxon>Peronosporaceae</taxon>
        <taxon>Phytophthora</taxon>
    </lineage>
</organism>
<dbReference type="KEGG" id="psoj:PHYSODRAFT_318789"/>
<protein>
    <submittedName>
        <fullName evidence="1">Uncharacterized protein</fullName>
    </submittedName>
</protein>
<reference evidence="1 2" key="1">
    <citation type="journal article" date="2006" name="Science">
        <title>Phytophthora genome sequences uncover evolutionary origins and mechanisms of pathogenesis.</title>
        <authorList>
            <person name="Tyler B.M."/>
            <person name="Tripathy S."/>
            <person name="Zhang X."/>
            <person name="Dehal P."/>
            <person name="Jiang R.H."/>
            <person name="Aerts A."/>
            <person name="Arredondo F.D."/>
            <person name="Baxter L."/>
            <person name="Bensasson D."/>
            <person name="Beynon J.L."/>
            <person name="Chapman J."/>
            <person name="Damasceno C.M."/>
            <person name="Dorrance A.E."/>
            <person name="Dou D."/>
            <person name="Dickerman A.W."/>
            <person name="Dubchak I.L."/>
            <person name="Garbelotto M."/>
            <person name="Gijzen M."/>
            <person name="Gordon S.G."/>
            <person name="Govers F."/>
            <person name="Grunwald N.J."/>
            <person name="Huang W."/>
            <person name="Ivors K.L."/>
            <person name="Jones R.W."/>
            <person name="Kamoun S."/>
            <person name="Krampis K."/>
            <person name="Lamour K.H."/>
            <person name="Lee M.K."/>
            <person name="McDonald W.H."/>
            <person name="Medina M."/>
            <person name="Meijer H.J."/>
            <person name="Nordberg E.K."/>
            <person name="Maclean D.J."/>
            <person name="Ospina-Giraldo M.D."/>
            <person name="Morris P.F."/>
            <person name="Phuntumart V."/>
            <person name="Putnam N.H."/>
            <person name="Rash S."/>
            <person name="Rose J.K."/>
            <person name="Sakihama Y."/>
            <person name="Salamov A.A."/>
            <person name="Savidor A."/>
            <person name="Scheuring C.F."/>
            <person name="Smith B.M."/>
            <person name="Sobral B.W."/>
            <person name="Terry A."/>
            <person name="Torto-Alalibo T.A."/>
            <person name="Win J."/>
            <person name="Xu Z."/>
            <person name="Zhang H."/>
            <person name="Grigoriev I.V."/>
            <person name="Rokhsar D.S."/>
            <person name="Boore J.L."/>
        </authorList>
    </citation>
    <scope>NUCLEOTIDE SEQUENCE [LARGE SCALE GENOMIC DNA]</scope>
    <source>
        <strain evidence="1 2">P6497</strain>
    </source>
</reference>
<proteinExistence type="predicted"/>
<dbReference type="RefSeq" id="XP_009535606.1">
    <property type="nucleotide sequence ID" value="XM_009537311.1"/>
</dbReference>
<dbReference type="EMBL" id="JH159160">
    <property type="protein sequence ID" value="EGZ08973.1"/>
    <property type="molecule type" value="Genomic_DNA"/>
</dbReference>
<gene>
    <name evidence="1" type="ORF">PHYSODRAFT_318789</name>
</gene>
<sequence length="159" mass="17992">MIFAVSFGTWPLDHFLPPPFLRDGRWSVTTTWSSGDTQPAVLIRSMDDLRATLQCIEETACIWYPCVVADVFPAVHDDSLSRMLNNTPQHLLHAMINLYSHVFTELFRSIRAEEPAQSLSKKGCDFKHAHVLVALPAIVASFVNEKYGELRGDHPDLRK</sequence>
<dbReference type="InParanoid" id="G5A6L8"/>
<dbReference type="AlphaFoldDB" id="G5A6L8"/>
<dbReference type="OMA" id="HEILCKR"/>
<evidence type="ECO:0000313" key="1">
    <source>
        <dbReference type="EMBL" id="EGZ08973.1"/>
    </source>
</evidence>